<keyword evidence="3" id="KW-1185">Reference proteome</keyword>
<protein>
    <submittedName>
        <fullName evidence="2">Uncharacterized protein</fullName>
    </submittedName>
</protein>
<dbReference type="RefSeq" id="WP_151095896.1">
    <property type="nucleotide sequence ID" value="NZ_VYXQ01000033.1"/>
</dbReference>
<comment type="caution">
    <text evidence="2">The sequence shown here is derived from an EMBL/GenBank/DDBJ whole genome shotgun (WGS) entry which is preliminary data.</text>
</comment>
<dbReference type="Proteomes" id="UP000327108">
    <property type="component" value="Unassembled WGS sequence"/>
</dbReference>
<feature type="region of interest" description="Disordered" evidence="1">
    <location>
        <begin position="1"/>
        <end position="32"/>
    </location>
</feature>
<proteinExistence type="predicted"/>
<name>A0A5N1JLH5_9HYPH</name>
<reference evidence="2 3" key="1">
    <citation type="submission" date="2019-09" db="EMBL/GenBank/DDBJ databases">
        <title>Biological control of the noxious weed angled onion (Allium triquetrum) thwarted by endophytic bacteria in Victoria, Australia.</title>
        <authorList>
            <person name="Tehranchian P."/>
            <person name="Adair R.J."/>
            <person name="Van T.H."/>
            <person name="Morrison P.D."/>
            <person name="Williams H."/>
            <person name="Lawrie A.C."/>
        </authorList>
    </citation>
    <scope>NUCLEOTIDE SEQUENCE [LARGE SCALE GENOMIC DNA]</scope>
    <source>
        <strain evidence="2 3">RPTAtOch1</strain>
    </source>
</reference>
<evidence type="ECO:0000313" key="2">
    <source>
        <dbReference type="EMBL" id="KAA9354536.1"/>
    </source>
</evidence>
<sequence>MQRNVGDAAKGEWTAPRKSNAPSRRTARSKRTTIIDPRLDRVFRWLATPICVPLVKVCKFKCRALA</sequence>
<dbReference type="AlphaFoldDB" id="A0A5N1JLH5"/>
<dbReference type="EMBL" id="VYXQ01000033">
    <property type="protein sequence ID" value="KAA9354536.1"/>
    <property type="molecule type" value="Genomic_DNA"/>
</dbReference>
<accession>A0A5N1JLH5</accession>
<evidence type="ECO:0000256" key="1">
    <source>
        <dbReference type="SAM" id="MobiDB-lite"/>
    </source>
</evidence>
<organism evidence="2 3">
    <name type="scientific">Ochrobactrum quorumnocens</name>
    <dbReference type="NCBI Taxonomy" id="271865"/>
    <lineage>
        <taxon>Bacteria</taxon>
        <taxon>Pseudomonadati</taxon>
        <taxon>Pseudomonadota</taxon>
        <taxon>Alphaproteobacteria</taxon>
        <taxon>Hyphomicrobiales</taxon>
        <taxon>Brucellaceae</taxon>
        <taxon>Brucella/Ochrobactrum group</taxon>
        <taxon>Ochrobactrum</taxon>
    </lineage>
</organism>
<evidence type="ECO:0000313" key="3">
    <source>
        <dbReference type="Proteomes" id="UP000327108"/>
    </source>
</evidence>
<gene>
    <name evidence="2" type="ORF">F3W84_22325</name>
</gene>